<dbReference type="PANTHER" id="PTHR43080">
    <property type="entry name" value="CBS DOMAIN-CONTAINING PROTEIN CBSX3, MITOCHONDRIAL"/>
    <property type="match status" value="1"/>
</dbReference>
<dbReference type="InterPro" id="IPR000644">
    <property type="entry name" value="CBS_dom"/>
</dbReference>
<dbReference type="InterPro" id="IPR046342">
    <property type="entry name" value="CBS_dom_sf"/>
</dbReference>
<dbReference type="EMBL" id="JBHLZN010000001">
    <property type="protein sequence ID" value="MFB9885496.1"/>
    <property type="molecule type" value="Genomic_DNA"/>
</dbReference>
<keyword evidence="1 2" id="KW-0129">CBS domain</keyword>
<dbReference type="SUPFAM" id="SSF54631">
    <property type="entry name" value="CBS-domain pair"/>
    <property type="match status" value="1"/>
</dbReference>
<evidence type="ECO:0000256" key="1">
    <source>
        <dbReference type="ARBA" id="ARBA00023122"/>
    </source>
</evidence>
<gene>
    <name evidence="5" type="ORF">ACFFLH_03615</name>
</gene>
<name>A0ABV5ZBB5_9GAMM</name>
<organism evidence="5 6">
    <name type="scientific">Balneatrix alpica</name>
    <dbReference type="NCBI Taxonomy" id="75684"/>
    <lineage>
        <taxon>Bacteria</taxon>
        <taxon>Pseudomonadati</taxon>
        <taxon>Pseudomonadota</taxon>
        <taxon>Gammaproteobacteria</taxon>
        <taxon>Oceanospirillales</taxon>
        <taxon>Balneatrichaceae</taxon>
        <taxon>Balneatrix</taxon>
    </lineage>
</organism>
<sequence length="621" mass="69855">MAAEISEILQFLQQHEPFSPLPESVLAEVASQVEVSYFRAGTDILRFGEPIAELYLIRSGAVEIFRRNGSLYNRLSSGNLFGQFSLLMQKQVRFPARALEDTLVYRIPDSLFTRLCDEYEHFAYFVETDDHARLHLAVTDQQQSHPLSSAKVKELLSRPPVMIEQQASIQAAAALMSTESVSSLLIRAEASVDAPAIGIITDRDLRNRVLAVGLDANQPVSCILKPGLVSLESQAYVFEAMLCMLRHNIHHLVIEERDRPLGVLALSDIVRHESHNALLVARSIFRQPDLAGLQELATEVRAGFIRLVQEDANSHMIGSAMAVIGRSFKQRLLELAEEQLGPAPISYCLLALGSMARDEQLVVTDQDNALILDNSYDPALHGEYFAQLATWLCDGLHACGYPYCSGKVMANNPQWRLTRQQWSETFQRWIEQPNPQSLLDASIFFDLDGVYGQVEWAEQLRQQIAEQAKQHPRFLAAMARNALNRTPPLGFFKDFVMEQDGEHKNSINLKRRGTAPLADLIRVHALAIGSTALNSFERLAEVMEANILPKGRGPDLRDALEFIAMVRIRHMAADLQNGQEPDNNIEPDSLSDFERRNLKDAFQILSDAQKYLKFRYQPNRA</sequence>
<feature type="domain" description="Cyclic nucleotide-binding" evidence="3">
    <location>
        <begin position="17"/>
        <end position="115"/>
    </location>
</feature>
<dbReference type="SMART" id="SM00116">
    <property type="entry name" value="CBS"/>
    <property type="match status" value="2"/>
</dbReference>
<keyword evidence="6" id="KW-1185">Reference proteome</keyword>
<dbReference type="Pfam" id="PF03445">
    <property type="entry name" value="DUF294"/>
    <property type="match status" value="1"/>
</dbReference>
<feature type="domain" description="CBS" evidence="4">
    <location>
        <begin position="156"/>
        <end position="216"/>
    </location>
</feature>
<proteinExistence type="predicted"/>
<dbReference type="RefSeq" id="WP_027313592.1">
    <property type="nucleotide sequence ID" value="NZ_JBHLZN010000001.1"/>
</dbReference>
<evidence type="ECO:0000313" key="6">
    <source>
        <dbReference type="Proteomes" id="UP001589628"/>
    </source>
</evidence>
<comment type="caution">
    <text evidence="5">The sequence shown here is derived from an EMBL/GenBank/DDBJ whole genome shotgun (WGS) entry which is preliminary data.</text>
</comment>
<dbReference type="Gene3D" id="2.60.120.10">
    <property type="entry name" value="Jelly Rolls"/>
    <property type="match status" value="1"/>
</dbReference>
<accession>A0ABV5ZBB5</accession>
<reference evidence="5 6" key="1">
    <citation type="submission" date="2024-09" db="EMBL/GenBank/DDBJ databases">
        <authorList>
            <person name="Sun Q."/>
            <person name="Mori K."/>
        </authorList>
    </citation>
    <scope>NUCLEOTIDE SEQUENCE [LARGE SCALE GENOMIC DNA]</scope>
    <source>
        <strain evidence="5 6">ATCC 51285</strain>
    </source>
</reference>
<dbReference type="CDD" id="cd00038">
    <property type="entry name" value="CAP_ED"/>
    <property type="match status" value="1"/>
</dbReference>
<dbReference type="InterPro" id="IPR014710">
    <property type="entry name" value="RmlC-like_jellyroll"/>
</dbReference>
<dbReference type="InterPro" id="IPR018490">
    <property type="entry name" value="cNMP-bd_dom_sf"/>
</dbReference>
<evidence type="ECO:0000259" key="4">
    <source>
        <dbReference type="PROSITE" id="PS51371"/>
    </source>
</evidence>
<dbReference type="InterPro" id="IPR018821">
    <property type="entry name" value="DUF294_put_nucleoTrafse_sb-bd"/>
</dbReference>
<evidence type="ECO:0000256" key="2">
    <source>
        <dbReference type="PROSITE-ProRule" id="PRU00703"/>
    </source>
</evidence>
<dbReference type="Gene3D" id="3.10.580.10">
    <property type="entry name" value="CBS-domain"/>
    <property type="match status" value="1"/>
</dbReference>
<dbReference type="PROSITE" id="PS51371">
    <property type="entry name" value="CBS"/>
    <property type="match status" value="2"/>
</dbReference>
<dbReference type="Pfam" id="PF10335">
    <property type="entry name" value="DUF294_C"/>
    <property type="match status" value="1"/>
</dbReference>
<evidence type="ECO:0000259" key="3">
    <source>
        <dbReference type="PROSITE" id="PS50042"/>
    </source>
</evidence>
<dbReference type="SUPFAM" id="SSF51206">
    <property type="entry name" value="cAMP-binding domain-like"/>
    <property type="match status" value="1"/>
</dbReference>
<dbReference type="CDD" id="cd04587">
    <property type="entry name" value="CBS_pair_CAP-ED_NT_Pol-beta-like_DUF294_assoc"/>
    <property type="match status" value="1"/>
</dbReference>
<dbReference type="Pfam" id="PF00027">
    <property type="entry name" value="cNMP_binding"/>
    <property type="match status" value="1"/>
</dbReference>
<evidence type="ECO:0000313" key="5">
    <source>
        <dbReference type="EMBL" id="MFB9885496.1"/>
    </source>
</evidence>
<dbReference type="PROSITE" id="PS50042">
    <property type="entry name" value="CNMP_BINDING_3"/>
    <property type="match status" value="1"/>
</dbReference>
<feature type="domain" description="CBS" evidence="4">
    <location>
        <begin position="224"/>
        <end position="279"/>
    </location>
</feature>
<dbReference type="InterPro" id="IPR005105">
    <property type="entry name" value="GlnD_Uridyltrans_N"/>
</dbReference>
<protein>
    <submittedName>
        <fullName evidence="5">Nucleotidyltransferase substrate binding domain-containing protein</fullName>
    </submittedName>
</protein>
<dbReference type="Proteomes" id="UP001589628">
    <property type="component" value="Unassembled WGS sequence"/>
</dbReference>
<dbReference type="SMART" id="SM00100">
    <property type="entry name" value="cNMP"/>
    <property type="match status" value="1"/>
</dbReference>
<dbReference type="Pfam" id="PF00571">
    <property type="entry name" value="CBS"/>
    <property type="match status" value="2"/>
</dbReference>
<dbReference type="CDD" id="cd05401">
    <property type="entry name" value="NT_GlnE_GlnD_like"/>
    <property type="match status" value="1"/>
</dbReference>
<dbReference type="InterPro" id="IPR000595">
    <property type="entry name" value="cNMP-bd_dom"/>
</dbReference>
<dbReference type="InterPro" id="IPR051257">
    <property type="entry name" value="Diverse_CBS-Domain"/>
</dbReference>
<dbReference type="PANTHER" id="PTHR43080:SF2">
    <property type="entry name" value="CBS DOMAIN-CONTAINING PROTEIN"/>
    <property type="match status" value="1"/>
</dbReference>